<reference evidence="1 2" key="1">
    <citation type="journal article" date="2021" name="Sci. Rep.">
        <title>Chromosome anchoring in Senegalese sole (Solea senegalensis) reveals sex-associated markers and genome rearrangements in flatfish.</title>
        <authorList>
            <person name="Guerrero-Cozar I."/>
            <person name="Gomez-Garrido J."/>
            <person name="Berbel C."/>
            <person name="Martinez-Blanch J.F."/>
            <person name="Alioto T."/>
            <person name="Claros M.G."/>
            <person name="Gagnaire P.A."/>
            <person name="Manchado M."/>
        </authorList>
    </citation>
    <scope>NUCLEOTIDE SEQUENCE [LARGE SCALE GENOMIC DNA]</scope>
    <source>
        <strain evidence="1">Sse05_10M</strain>
    </source>
</reference>
<accession>A0AAV6T2S0</accession>
<organism evidence="1 2">
    <name type="scientific">Solea senegalensis</name>
    <name type="common">Senegalese sole</name>
    <dbReference type="NCBI Taxonomy" id="28829"/>
    <lineage>
        <taxon>Eukaryota</taxon>
        <taxon>Metazoa</taxon>
        <taxon>Chordata</taxon>
        <taxon>Craniata</taxon>
        <taxon>Vertebrata</taxon>
        <taxon>Euteleostomi</taxon>
        <taxon>Actinopterygii</taxon>
        <taxon>Neopterygii</taxon>
        <taxon>Teleostei</taxon>
        <taxon>Neoteleostei</taxon>
        <taxon>Acanthomorphata</taxon>
        <taxon>Carangaria</taxon>
        <taxon>Pleuronectiformes</taxon>
        <taxon>Pleuronectoidei</taxon>
        <taxon>Soleidae</taxon>
        <taxon>Solea</taxon>
    </lineage>
</organism>
<sequence>MSGPVFNSWTLFRPVNPPKSSSWLLVCLLHNIYTITEKLTGTDLWRMSYNEELSNPVCCRHLVTRCKFGRQQRQQNVKIPPGVTRQITDDRNTFLGSQVRFPAGRKADFAASSFSST</sequence>
<dbReference type="Proteomes" id="UP000693946">
    <property type="component" value="Linkage Group LG1"/>
</dbReference>
<comment type="caution">
    <text evidence="1">The sequence shown here is derived from an EMBL/GenBank/DDBJ whole genome shotgun (WGS) entry which is preliminary data.</text>
</comment>
<evidence type="ECO:0000313" key="1">
    <source>
        <dbReference type="EMBL" id="KAG7523633.1"/>
    </source>
</evidence>
<name>A0AAV6T2S0_SOLSE</name>
<dbReference type="AlphaFoldDB" id="A0AAV6T2S0"/>
<dbReference type="EMBL" id="JAGKHQ010000001">
    <property type="protein sequence ID" value="KAG7523633.1"/>
    <property type="molecule type" value="Genomic_DNA"/>
</dbReference>
<evidence type="ECO:0000313" key="2">
    <source>
        <dbReference type="Proteomes" id="UP000693946"/>
    </source>
</evidence>
<protein>
    <submittedName>
        <fullName evidence="1">Uncharacterized protein</fullName>
    </submittedName>
</protein>
<gene>
    <name evidence="1" type="ORF">JOB18_001382</name>
</gene>
<proteinExistence type="predicted"/>
<keyword evidence="2" id="KW-1185">Reference proteome</keyword>